<organism evidence="7 8">
    <name type="scientific">Paspalum notatum var. saurae</name>
    <dbReference type="NCBI Taxonomy" id="547442"/>
    <lineage>
        <taxon>Eukaryota</taxon>
        <taxon>Viridiplantae</taxon>
        <taxon>Streptophyta</taxon>
        <taxon>Embryophyta</taxon>
        <taxon>Tracheophyta</taxon>
        <taxon>Spermatophyta</taxon>
        <taxon>Magnoliopsida</taxon>
        <taxon>Liliopsida</taxon>
        <taxon>Poales</taxon>
        <taxon>Poaceae</taxon>
        <taxon>PACMAD clade</taxon>
        <taxon>Panicoideae</taxon>
        <taxon>Andropogonodae</taxon>
        <taxon>Paspaleae</taxon>
        <taxon>Paspalinae</taxon>
        <taxon>Paspalum</taxon>
    </lineage>
</organism>
<dbReference type="GO" id="GO:0022857">
    <property type="term" value="F:transmembrane transporter activity"/>
    <property type="evidence" value="ECO:0007669"/>
    <property type="project" value="InterPro"/>
</dbReference>
<keyword evidence="3 6" id="KW-0812">Transmembrane</keyword>
<evidence type="ECO:0000256" key="6">
    <source>
        <dbReference type="SAM" id="Phobius"/>
    </source>
</evidence>
<gene>
    <name evidence="7" type="ORF">U9M48_041119</name>
</gene>
<dbReference type="AlphaFoldDB" id="A0AAQ3XDV4"/>
<name>A0AAQ3XDV4_PASNO</name>
<feature type="transmembrane region" description="Helical" evidence="6">
    <location>
        <begin position="78"/>
        <end position="97"/>
    </location>
</feature>
<dbReference type="Gene3D" id="1.20.1250.20">
    <property type="entry name" value="MFS general substrate transporter like domains"/>
    <property type="match status" value="1"/>
</dbReference>
<dbReference type="PANTHER" id="PTHR11654">
    <property type="entry name" value="OLIGOPEPTIDE TRANSPORTER-RELATED"/>
    <property type="match status" value="1"/>
</dbReference>
<keyword evidence="5 6" id="KW-0472">Membrane</keyword>
<keyword evidence="4 6" id="KW-1133">Transmembrane helix</keyword>
<sequence>MALVVPAAETDVVLHAWDLKGRPSPRATTGRRGAAAMILVVELNERLTTLGIAVNLVTYLTGTMHLGNAEAANAVTNFMGTSFMLCLLGGFLADSFLGRYLTIAISAAVQSLVSDQSRAPLISFTFIRPPPSARASGGQLGVLYLALGLTALGTGGLKSCVSPFGLDQFDEADDGEKHQMARFIGCFFFFVSLGSLPAVTVVVYIQDHLGRQWGYGICAVATAAGLAIFLAGTRRYRFSKLTGSPLTRIAAVGVAAWRKRHLQLPADPSMLYEIHAAAGEPQRVQHTDYCTFLDHAAIYHRRGPSGGSEASKWKLATVTDVEEVKTMLLMLPIWATTIAFWIVVAQMTTFSVTQATTMNRLIGPSSFQIPAASLNAILVGSIMLVVPVYDHVVVPVARRFSGNPHGLTPLQRIGVAQALAVVAMVAAALTEAARLRRARAVVPVSVFWLTPQFFLVAFAYSGQMEFFLRECPKSMETLSTGLFLSTLSLGFFLSSALVKAVHKATGGGHHRPWIADDLNKGRLDNFYWLVAVICLLNLLAYFATARSYTYKASRAGAGASRWSTTRAWRYPDEAVRHTRHG</sequence>
<proteinExistence type="inferred from homology"/>
<evidence type="ECO:0000256" key="5">
    <source>
        <dbReference type="ARBA" id="ARBA00023136"/>
    </source>
</evidence>
<keyword evidence="8" id="KW-1185">Reference proteome</keyword>
<accession>A0AAQ3XDV4</accession>
<feature type="transmembrane region" description="Helical" evidence="6">
    <location>
        <begin position="183"/>
        <end position="206"/>
    </location>
</feature>
<evidence type="ECO:0000256" key="4">
    <source>
        <dbReference type="ARBA" id="ARBA00022989"/>
    </source>
</evidence>
<evidence type="ECO:0000256" key="3">
    <source>
        <dbReference type="ARBA" id="ARBA00022692"/>
    </source>
</evidence>
<comment type="similarity">
    <text evidence="2">Belongs to the major facilitator superfamily. Proton-dependent oligopeptide transporter (POT/PTR) (TC 2.A.17) family.</text>
</comment>
<dbReference type="Proteomes" id="UP001341281">
    <property type="component" value="Chromosome 09"/>
</dbReference>
<feature type="transmembrane region" description="Helical" evidence="6">
    <location>
        <begin position="212"/>
        <end position="231"/>
    </location>
</feature>
<protein>
    <submittedName>
        <fullName evidence="7">Uncharacterized protein</fullName>
    </submittedName>
</protein>
<reference evidence="7 8" key="1">
    <citation type="submission" date="2024-02" db="EMBL/GenBank/DDBJ databases">
        <title>High-quality chromosome-scale genome assembly of Pensacola bahiagrass (Paspalum notatum Flugge var. saurae).</title>
        <authorList>
            <person name="Vega J.M."/>
            <person name="Podio M."/>
            <person name="Orjuela J."/>
            <person name="Siena L.A."/>
            <person name="Pessino S.C."/>
            <person name="Combes M.C."/>
            <person name="Mariac C."/>
            <person name="Albertini E."/>
            <person name="Pupilli F."/>
            <person name="Ortiz J.P.A."/>
            <person name="Leblanc O."/>
        </authorList>
    </citation>
    <scope>NUCLEOTIDE SEQUENCE [LARGE SCALE GENOMIC DNA]</scope>
    <source>
        <strain evidence="7">R1</strain>
        <tissue evidence="7">Leaf</tissue>
    </source>
</reference>
<feature type="transmembrane region" description="Helical" evidence="6">
    <location>
        <begin position="441"/>
        <end position="460"/>
    </location>
</feature>
<feature type="transmembrane region" description="Helical" evidence="6">
    <location>
        <begin position="481"/>
        <end position="501"/>
    </location>
</feature>
<dbReference type="SUPFAM" id="SSF103473">
    <property type="entry name" value="MFS general substrate transporter"/>
    <property type="match status" value="1"/>
</dbReference>
<dbReference type="InterPro" id="IPR036259">
    <property type="entry name" value="MFS_trans_sf"/>
</dbReference>
<dbReference type="Pfam" id="PF00854">
    <property type="entry name" value="PTR2"/>
    <property type="match status" value="1"/>
</dbReference>
<evidence type="ECO:0000313" key="7">
    <source>
        <dbReference type="EMBL" id="WVZ95338.1"/>
    </source>
</evidence>
<dbReference type="GO" id="GO:0016020">
    <property type="term" value="C:membrane"/>
    <property type="evidence" value="ECO:0007669"/>
    <property type="project" value="UniProtKB-SubCell"/>
</dbReference>
<feature type="transmembrane region" description="Helical" evidence="6">
    <location>
        <begin position="367"/>
        <end position="389"/>
    </location>
</feature>
<dbReference type="InterPro" id="IPR000109">
    <property type="entry name" value="POT_fam"/>
</dbReference>
<evidence type="ECO:0000313" key="8">
    <source>
        <dbReference type="Proteomes" id="UP001341281"/>
    </source>
</evidence>
<evidence type="ECO:0000256" key="1">
    <source>
        <dbReference type="ARBA" id="ARBA00004141"/>
    </source>
</evidence>
<dbReference type="EMBL" id="CP144753">
    <property type="protein sequence ID" value="WVZ95338.1"/>
    <property type="molecule type" value="Genomic_DNA"/>
</dbReference>
<feature type="transmembrane region" description="Helical" evidence="6">
    <location>
        <begin position="328"/>
        <end position="347"/>
    </location>
</feature>
<evidence type="ECO:0000256" key="2">
    <source>
        <dbReference type="ARBA" id="ARBA00005982"/>
    </source>
</evidence>
<feature type="transmembrane region" description="Helical" evidence="6">
    <location>
        <begin position="526"/>
        <end position="544"/>
    </location>
</feature>
<comment type="subcellular location">
    <subcellularLocation>
        <location evidence="1">Membrane</location>
        <topology evidence="1">Multi-pass membrane protein</topology>
    </subcellularLocation>
</comment>